<keyword evidence="2" id="KW-0378">Hydrolase</keyword>
<dbReference type="EC" id="3.1.1.103" evidence="2"/>
<dbReference type="Proteomes" id="UP001555786">
    <property type="component" value="Unassembled WGS sequence"/>
</dbReference>
<dbReference type="InterPro" id="IPR050491">
    <property type="entry name" value="AmpC-like"/>
</dbReference>
<organism evidence="2 3">
    <name type="scientific">Labrys neptuniae</name>
    <dbReference type="NCBI Taxonomy" id="376174"/>
    <lineage>
        <taxon>Bacteria</taxon>
        <taxon>Pseudomonadati</taxon>
        <taxon>Pseudomonadota</taxon>
        <taxon>Alphaproteobacteria</taxon>
        <taxon>Hyphomicrobiales</taxon>
        <taxon>Xanthobacteraceae</taxon>
        <taxon>Labrys</taxon>
    </lineage>
</organism>
<dbReference type="EMBL" id="JBFNQD010000006">
    <property type="protein sequence ID" value="MEW9307479.1"/>
    <property type="molecule type" value="Genomic_DNA"/>
</dbReference>
<sequence>MTTPALASTAIAEIDALFAPFASKTSPGFVVAVTLGDDVVYQRGAGMADLAHGIELSRTSVVRIASQSKQFTVLLALMLEAEGKLSLGDDVRDHCPWLPAYDQPITLRHLAANTSGLRDILDTMILAGIPILAPSSRATARAIVARQKGLNFPPDTDLLYSNSNFLLLSEILEQVSGLSFDDLLRERITGPLGMHDTRLMARDDEIYPRLATHHRRGPGGCWLKAAWGIAIGGEGGLVSTLQDMLAWQANLRRPKVGDTTMIARMEAPGALINGIASPYGLGLVTSRHHGLRCVGHSGWIAGSRSEAIRIPERDLGIVLLANHDDFSPYALTRRIADIVLGLEAGPPLSPSAIALLNERAGTYREGGTSALIRIASEDGTPSLVSSMGASELEEVAQGRFRPRTGLAPYDLLIQADGSIETEKFGRRRRFRLVDTVPPDRSVLPAGRYRDESSGLEARFHHHADGPGLRLSSPFGTLDLGLEPCDRDLFLAHPASRETHDAWRAAPWELPWLFSVRCLEDAIILNSDRSADIVLHRLANA</sequence>
<dbReference type="InterPro" id="IPR001466">
    <property type="entry name" value="Beta-lactam-related"/>
</dbReference>
<comment type="caution">
    <text evidence="2">The sequence shown here is derived from an EMBL/GenBank/DDBJ whole genome shotgun (WGS) entry which is preliminary data.</text>
</comment>
<dbReference type="InterPro" id="IPR012338">
    <property type="entry name" value="Beta-lactam/transpept-like"/>
</dbReference>
<feature type="domain" description="Beta-lactamase-related" evidence="1">
    <location>
        <begin position="15"/>
        <end position="334"/>
    </location>
</feature>
<protein>
    <submittedName>
        <fullName evidence="2">Serine hydrolase domain-containing protein</fullName>
        <ecNumber evidence="2">3.1.1.103</ecNumber>
    </submittedName>
</protein>
<name>A0ABV3PPD2_9HYPH</name>
<dbReference type="RefSeq" id="WP_367624919.1">
    <property type="nucleotide sequence ID" value="NZ_JBFNQD010000006.1"/>
</dbReference>
<gene>
    <name evidence="2" type="ORF">ABXS05_18140</name>
</gene>
<reference evidence="2 3" key="1">
    <citation type="submission" date="2024-07" db="EMBL/GenBank/DDBJ databases">
        <title>Description of Labrys sedimenti sp. nov., isolated from a diclofenac-degrading enrichment culture.</title>
        <authorList>
            <person name="Tancsics A."/>
            <person name="Csepanyi A."/>
        </authorList>
    </citation>
    <scope>NUCLEOTIDE SEQUENCE [LARGE SCALE GENOMIC DNA]</scope>
    <source>
        <strain evidence="2 3">LMG 23578</strain>
    </source>
</reference>
<dbReference type="GO" id="GO:0016787">
    <property type="term" value="F:hydrolase activity"/>
    <property type="evidence" value="ECO:0007669"/>
    <property type="project" value="UniProtKB-KW"/>
</dbReference>
<accession>A0ABV3PPD2</accession>
<dbReference type="SUPFAM" id="SSF56601">
    <property type="entry name" value="beta-lactamase/transpeptidase-like"/>
    <property type="match status" value="1"/>
</dbReference>
<keyword evidence="3" id="KW-1185">Reference proteome</keyword>
<proteinExistence type="predicted"/>
<evidence type="ECO:0000313" key="3">
    <source>
        <dbReference type="Proteomes" id="UP001555786"/>
    </source>
</evidence>
<dbReference type="Pfam" id="PF00144">
    <property type="entry name" value="Beta-lactamase"/>
    <property type="match status" value="1"/>
</dbReference>
<dbReference type="Gene3D" id="3.40.710.10">
    <property type="entry name" value="DD-peptidase/beta-lactamase superfamily"/>
    <property type="match status" value="1"/>
</dbReference>
<dbReference type="PANTHER" id="PTHR46825:SF9">
    <property type="entry name" value="BETA-LACTAMASE-RELATED DOMAIN-CONTAINING PROTEIN"/>
    <property type="match status" value="1"/>
</dbReference>
<evidence type="ECO:0000259" key="1">
    <source>
        <dbReference type="Pfam" id="PF00144"/>
    </source>
</evidence>
<evidence type="ECO:0000313" key="2">
    <source>
        <dbReference type="EMBL" id="MEW9307479.1"/>
    </source>
</evidence>
<dbReference type="PANTHER" id="PTHR46825">
    <property type="entry name" value="D-ALANYL-D-ALANINE-CARBOXYPEPTIDASE/ENDOPEPTIDASE AMPH"/>
    <property type="match status" value="1"/>
</dbReference>